<organism evidence="1 2">
    <name type="scientific">Lentinula lateritia</name>
    <dbReference type="NCBI Taxonomy" id="40482"/>
    <lineage>
        <taxon>Eukaryota</taxon>
        <taxon>Fungi</taxon>
        <taxon>Dikarya</taxon>
        <taxon>Basidiomycota</taxon>
        <taxon>Agaricomycotina</taxon>
        <taxon>Agaricomycetes</taxon>
        <taxon>Agaricomycetidae</taxon>
        <taxon>Agaricales</taxon>
        <taxon>Marasmiineae</taxon>
        <taxon>Omphalotaceae</taxon>
        <taxon>Lentinula</taxon>
    </lineage>
</organism>
<dbReference type="EMBL" id="JANVFS010000029">
    <property type="protein sequence ID" value="KAJ4471278.1"/>
    <property type="molecule type" value="Genomic_DNA"/>
</dbReference>
<sequence>MEATSTQQSTPSFIWSAPLDVVGEIVAYLATDKSALYRLGICSKQWTQWVFPILYDTCATLALRTLGSQQSFTEKVLGYHPAKFVRHIQVYTEDHDEVVQEHFRLAMINIDHHVGSSLLSFRYSSNILSLNDVWDNYMPRSLCMETVTLNCPLQQDMSNMLTLLSPCTKSLTFNWSSVSNPPSYTTVATLLSHLPAVLPNLTALDVCIPPASIVSDSHVLQTVFDSTDFYFPCLTHLRYEEYLTNTMITPFLRRHLTLQTLALSWLHADNITDEIIAGTILQNLTGFEGTAVDAGFLTTIMPSTLTTLSLLGPSSEIVDENLVCTAIRHATLLHELRLHCVLDLAETQTISDSIPNLAVFSLRLAETLCCSNVSGIRSNAVYS</sequence>
<reference evidence="1" key="2">
    <citation type="journal article" date="2023" name="Proc. Natl. Acad. Sci. U.S.A.">
        <title>A global phylogenomic analysis of the shiitake genus Lentinula.</title>
        <authorList>
            <person name="Sierra-Patev S."/>
            <person name="Min B."/>
            <person name="Naranjo-Ortiz M."/>
            <person name="Looney B."/>
            <person name="Konkel Z."/>
            <person name="Slot J.C."/>
            <person name="Sakamoto Y."/>
            <person name="Steenwyk J.L."/>
            <person name="Rokas A."/>
            <person name="Carro J."/>
            <person name="Camarero S."/>
            <person name="Ferreira P."/>
            <person name="Molpeceres G."/>
            <person name="Ruiz-Duenas F.J."/>
            <person name="Serrano A."/>
            <person name="Henrissat B."/>
            <person name="Drula E."/>
            <person name="Hughes K.W."/>
            <person name="Mata J.L."/>
            <person name="Ishikawa N.K."/>
            <person name="Vargas-Isla R."/>
            <person name="Ushijima S."/>
            <person name="Smith C.A."/>
            <person name="Donoghue J."/>
            <person name="Ahrendt S."/>
            <person name="Andreopoulos W."/>
            <person name="He G."/>
            <person name="LaButti K."/>
            <person name="Lipzen A."/>
            <person name="Ng V."/>
            <person name="Riley R."/>
            <person name="Sandor L."/>
            <person name="Barry K."/>
            <person name="Martinez A.T."/>
            <person name="Xiao Y."/>
            <person name="Gibbons J.G."/>
            <person name="Terashima K."/>
            <person name="Grigoriev I.V."/>
            <person name="Hibbett D."/>
        </authorList>
    </citation>
    <scope>NUCLEOTIDE SEQUENCE</scope>
    <source>
        <strain evidence="1">Sp2 HRB7682 ss15</strain>
    </source>
</reference>
<accession>A0A9W8ZZV0</accession>
<dbReference type="Proteomes" id="UP001150238">
    <property type="component" value="Unassembled WGS sequence"/>
</dbReference>
<dbReference type="AlphaFoldDB" id="A0A9W8ZZV0"/>
<comment type="caution">
    <text evidence="1">The sequence shown here is derived from an EMBL/GenBank/DDBJ whole genome shotgun (WGS) entry which is preliminary data.</text>
</comment>
<name>A0A9W8ZZV0_9AGAR</name>
<gene>
    <name evidence="1" type="ORF">C8J55DRAFT_563589</name>
</gene>
<evidence type="ECO:0000313" key="2">
    <source>
        <dbReference type="Proteomes" id="UP001150238"/>
    </source>
</evidence>
<reference evidence="1" key="1">
    <citation type="submission" date="2022-08" db="EMBL/GenBank/DDBJ databases">
        <authorList>
            <consortium name="DOE Joint Genome Institute"/>
            <person name="Min B."/>
            <person name="Riley R."/>
            <person name="Sierra-Patev S."/>
            <person name="Naranjo-Ortiz M."/>
            <person name="Looney B."/>
            <person name="Konkel Z."/>
            <person name="Slot J.C."/>
            <person name="Sakamoto Y."/>
            <person name="Steenwyk J.L."/>
            <person name="Rokas A."/>
            <person name="Carro J."/>
            <person name="Camarero S."/>
            <person name="Ferreira P."/>
            <person name="Molpeceres G."/>
            <person name="Ruiz-Duenas F.J."/>
            <person name="Serrano A."/>
            <person name="Henrissat B."/>
            <person name="Drula E."/>
            <person name="Hughes K.W."/>
            <person name="Mata J.L."/>
            <person name="Ishikawa N.K."/>
            <person name="Vargas-Isla R."/>
            <person name="Ushijima S."/>
            <person name="Smith C.A."/>
            <person name="Ahrendt S."/>
            <person name="Andreopoulos W."/>
            <person name="He G."/>
            <person name="Labutti K."/>
            <person name="Lipzen A."/>
            <person name="Ng V."/>
            <person name="Sandor L."/>
            <person name="Barry K."/>
            <person name="Martinez A.T."/>
            <person name="Xiao Y."/>
            <person name="Gibbons J.G."/>
            <person name="Terashima K."/>
            <person name="Hibbett D.S."/>
            <person name="Grigoriev I.V."/>
        </authorList>
    </citation>
    <scope>NUCLEOTIDE SEQUENCE</scope>
    <source>
        <strain evidence="1">Sp2 HRB7682 ss15</strain>
    </source>
</reference>
<proteinExistence type="predicted"/>
<evidence type="ECO:0000313" key="1">
    <source>
        <dbReference type="EMBL" id="KAJ4471278.1"/>
    </source>
</evidence>
<protein>
    <submittedName>
        <fullName evidence="1">Uncharacterized protein</fullName>
    </submittedName>
</protein>